<evidence type="ECO:0000313" key="2">
    <source>
        <dbReference type="Proteomes" id="UP000076722"/>
    </source>
</evidence>
<dbReference type="AlphaFoldDB" id="A0A164WCX6"/>
<evidence type="ECO:0000313" key="1">
    <source>
        <dbReference type="EMBL" id="KZS94944.1"/>
    </source>
</evidence>
<keyword evidence="2" id="KW-1185">Reference proteome</keyword>
<dbReference type="EMBL" id="KV419403">
    <property type="protein sequence ID" value="KZS94944.1"/>
    <property type="molecule type" value="Genomic_DNA"/>
</dbReference>
<reference evidence="1 2" key="1">
    <citation type="journal article" date="2016" name="Mol. Biol. Evol.">
        <title>Comparative Genomics of Early-Diverging Mushroom-Forming Fungi Provides Insights into the Origins of Lignocellulose Decay Capabilities.</title>
        <authorList>
            <person name="Nagy L.G."/>
            <person name="Riley R."/>
            <person name="Tritt A."/>
            <person name="Adam C."/>
            <person name="Daum C."/>
            <person name="Floudas D."/>
            <person name="Sun H."/>
            <person name="Yadav J.S."/>
            <person name="Pangilinan J."/>
            <person name="Larsson K.H."/>
            <person name="Matsuura K."/>
            <person name="Barry K."/>
            <person name="Labutti K."/>
            <person name="Kuo R."/>
            <person name="Ohm R.A."/>
            <person name="Bhattacharya S.S."/>
            <person name="Shirouzu T."/>
            <person name="Yoshinaga Y."/>
            <person name="Martin F.M."/>
            <person name="Grigoriev I.V."/>
            <person name="Hibbett D.S."/>
        </authorList>
    </citation>
    <scope>NUCLEOTIDE SEQUENCE [LARGE SCALE GENOMIC DNA]</scope>
    <source>
        <strain evidence="1 2">HHB9708</strain>
    </source>
</reference>
<proteinExistence type="predicted"/>
<organism evidence="1 2">
    <name type="scientific">Sistotremastrum niveocremeum HHB9708</name>
    <dbReference type="NCBI Taxonomy" id="1314777"/>
    <lineage>
        <taxon>Eukaryota</taxon>
        <taxon>Fungi</taxon>
        <taxon>Dikarya</taxon>
        <taxon>Basidiomycota</taxon>
        <taxon>Agaricomycotina</taxon>
        <taxon>Agaricomycetes</taxon>
        <taxon>Sistotremastrales</taxon>
        <taxon>Sistotremastraceae</taxon>
        <taxon>Sertulicium</taxon>
        <taxon>Sertulicium niveocremeum</taxon>
    </lineage>
</organism>
<evidence type="ECO:0008006" key="3">
    <source>
        <dbReference type="Google" id="ProtNLM"/>
    </source>
</evidence>
<sequence length="556" mass="63620">MEKASTETFLNCPELVRATMNFMDKKSLSRCALLNKAMSEYALDAIYAHRHSFVRLLELLCPMERDATTGIRKFTRPIRRSDWDRFHHYSKRIHSLRVSNSGNDARRIAPESMIDLFSSMPPGHQFLPHLRNIEWHNLHPMTTYFLLMLCHDKTHDLFFSIASRELQNGILIERLSKKLPNLRSLRLGMTTGITERSADQVRPAMAEAIQDLPLLQTLVLPSELLSQPLLYHLSQSKYLQRLWTTQFGPRLMSFPCHKQADSASRFPVLCEVAVSTTHLLSKWDYFIAGRHLASLYIEVSDMRHLSVAPGLISSLSPTLRHLVVVLEGLPQSTVTSAPLTIAMLAPFLNLRLLETLVIDLPDPPQLNDKDLHRVATSFPQIQHLEICVRARGEPSQVSPTLGCLLPFAKHCKKLCSLGLYIDASVPPSAFPHSQTVFSPSFKELHVFCSKIGEIHVVLDFLLLMLPPHATIVQGTYSRQLRHMVGDIIHHFPRGERNEELDEQSVQYKKAWWRVGQYLEKMLRARKTLEMQRAEIKRLELQKLRSCTVGDIDQRSD</sequence>
<protein>
    <recommendedName>
        <fullName evidence="3">F-box domain-containing protein</fullName>
    </recommendedName>
</protein>
<name>A0A164WCX6_9AGAM</name>
<dbReference type="InterPro" id="IPR032675">
    <property type="entry name" value="LRR_dom_sf"/>
</dbReference>
<dbReference type="Gene3D" id="3.80.10.10">
    <property type="entry name" value="Ribonuclease Inhibitor"/>
    <property type="match status" value="1"/>
</dbReference>
<accession>A0A164WCX6</accession>
<dbReference type="Proteomes" id="UP000076722">
    <property type="component" value="Unassembled WGS sequence"/>
</dbReference>
<gene>
    <name evidence="1" type="ORF">SISNIDRAFT_502593</name>
</gene>
<dbReference type="OrthoDB" id="3543113at2759"/>